<proteinExistence type="predicted"/>
<feature type="domain" description="Flavodoxin" evidence="1">
    <location>
        <begin position="7"/>
        <end position="70"/>
    </location>
</feature>
<dbReference type="SUPFAM" id="SSF52218">
    <property type="entry name" value="Flavoproteins"/>
    <property type="match status" value="1"/>
</dbReference>
<organism evidence="2 3">
    <name type="scientific">Desulfurococcus amylolyticus (strain DSM 18924 / JCM 16383 / VKM B-2413 / 1221n)</name>
    <name type="common">Desulfurococcus kamchatkensis</name>
    <dbReference type="NCBI Taxonomy" id="490899"/>
    <lineage>
        <taxon>Archaea</taxon>
        <taxon>Thermoproteota</taxon>
        <taxon>Thermoprotei</taxon>
        <taxon>Desulfurococcales</taxon>
        <taxon>Desulfurococcaceae</taxon>
        <taxon>Desulfurococcus</taxon>
    </lineage>
</organism>
<dbReference type="RefSeq" id="WP_012608395.1">
    <property type="nucleotide sequence ID" value="NC_011766.1"/>
</dbReference>
<dbReference type="GO" id="GO:0006783">
    <property type="term" value="P:heme biosynthetic process"/>
    <property type="evidence" value="ECO:0007669"/>
    <property type="project" value="TreeGrafter"/>
</dbReference>
<dbReference type="AlphaFoldDB" id="B8D4M3"/>
<dbReference type="InterPro" id="IPR026816">
    <property type="entry name" value="Flavodoxin_dom"/>
</dbReference>
<accession>B8D4M3</accession>
<evidence type="ECO:0000313" key="2">
    <source>
        <dbReference type="EMBL" id="ACL11054.1"/>
    </source>
</evidence>
<reference evidence="2 3" key="1">
    <citation type="journal article" date="2009" name="J. Bacteriol.">
        <title>Complete genome sequence of the anaerobic, protein-degrading hyperthermophilic crenarchaeon Desulfurococcus kamchatkensis.</title>
        <authorList>
            <person name="Ravin N.V."/>
            <person name="Mardanov A.V."/>
            <person name="Beletsky A.V."/>
            <person name="Kublanov I.V."/>
            <person name="Kolganova T.V."/>
            <person name="Lebedinsky A.V."/>
            <person name="Chernyh N.A."/>
            <person name="Bonch-Osmolovskaya E.A."/>
            <person name="Skryabin K.G."/>
        </authorList>
    </citation>
    <scope>NUCLEOTIDE SEQUENCE [LARGE SCALE GENOMIC DNA]</scope>
    <source>
        <strain evidence="3">DSM 18924 / JCM 16383 / VKM B-2413 / 1221n</strain>
    </source>
</reference>
<dbReference type="Pfam" id="PF12724">
    <property type="entry name" value="Flavodoxin_5"/>
    <property type="match status" value="1"/>
</dbReference>
<sequence length="158" mass="17756">MSGDVVIIYVSIHHGNTEKIAKAISSILGARLVKPWEIQPDEVVEYKLAGFGSGIYYWRHHTTLIRLAEKLPPAPGKMAFIFSTAGIPLKMINHRALKKILVGKRYRLIGDFTCRGWDTNGVLARIGGLNKGHPNEKDLEKAVKFALRLKRILEEKNN</sequence>
<evidence type="ECO:0000313" key="3">
    <source>
        <dbReference type="Proteomes" id="UP000006903"/>
    </source>
</evidence>
<dbReference type="KEGG" id="dka:DKAM_0728"/>
<name>B8D4M3_DESA1</name>
<dbReference type="eggNOG" id="arCOG00519">
    <property type="taxonomic scope" value="Archaea"/>
</dbReference>
<dbReference type="Gene3D" id="3.40.50.360">
    <property type="match status" value="1"/>
</dbReference>
<dbReference type="HOGENOM" id="CLU_105338_0_0_2"/>
<gene>
    <name evidence="2" type="ordered locus">DKAM_0728</name>
</gene>
<dbReference type="InterPro" id="IPR029039">
    <property type="entry name" value="Flavoprotein-like_sf"/>
</dbReference>
<protein>
    <submittedName>
        <fullName evidence="2">Flavodoxin</fullName>
    </submittedName>
</protein>
<dbReference type="EMBL" id="CP001140">
    <property type="protein sequence ID" value="ACL11054.1"/>
    <property type="molecule type" value="Genomic_DNA"/>
</dbReference>
<dbReference type="STRING" id="490899.DKAM_0728"/>
<dbReference type="Proteomes" id="UP000006903">
    <property type="component" value="Chromosome"/>
</dbReference>
<dbReference type="GO" id="GO:0070819">
    <property type="term" value="F:menaquinone-dependent protoporphyrinogen oxidase activity"/>
    <property type="evidence" value="ECO:0007669"/>
    <property type="project" value="TreeGrafter"/>
</dbReference>
<dbReference type="PANTHER" id="PTHR38030:SF2">
    <property type="entry name" value="PROTOPORPHYRINOGEN IX DEHYDROGENASE [QUINONE]"/>
    <property type="match status" value="1"/>
</dbReference>
<evidence type="ECO:0000259" key="1">
    <source>
        <dbReference type="Pfam" id="PF12724"/>
    </source>
</evidence>
<dbReference type="GO" id="GO:0010181">
    <property type="term" value="F:FMN binding"/>
    <property type="evidence" value="ECO:0007669"/>
    <property type="project" value="TreeGrafter"/>
</dbReference>
<dbReference type="PANTHER" id="PTHR38030">
    <property type="entry name" value="PROTOPORPHYRINOGEN IX DEHYDROGENASE [MENAQUINONE]"/>
    <property type="match status" value="1"/>
</dbReference>
<dbReference type="InterPro" id="IPR052200">
    <property type="entry name" value="Protoporphyrinogen_IX_DH"/>
</dbReference>
<dbReference type="GeneID" id="7171587"/>